<evidence type="ECO:0000313" key="1">
    <source>
        <dbReference type="EMBL" id="BAO80749.1"/>
    </source>
</evidence>
<dbReference type="OrthoDB" id="8607264at2"/>
<keyword evidence="2" id="KW-1185">Reference proteome</keyword>
<proteinExistence type="predicted"/>
<gene>
    <name evidence="1" type="ORF">SRAA_0895</name>
</gene>
<dbReference type="Pfam" id="PF06296">
    <property type="entry name" value="RelE"/>
    <property type="match status" value="1"/>
</dbReference>
<reference evidence="1 2" key="1">
    <citation type="journal article" date="2014" name="Nat. Commun.">
        <title>Physiological and genomic features of highly alkaliphilic hydrogen-utilizing Betaproteobacteria from a continental serpentinizing site.</title>
        <authorList>
            <person name="Suzuki S."/>
            <person name="Kuenen J.G."/>
            <person name="Schipper K."/>
            <person name="van der Velde S."/>
            <person name="Ishii S."/>
            <person name="Wu A."/>
            <person name="Sorokin D.Y."/>
            <person name="Tenney A."/>
            <person name="Meng X.Y."/>
            <person name="Morrill P.L."/>
            <person name="Kamagata Y."/>
            <person name="Muyzer G."/>
            <person name="Nealson K.H."/>
        </authorList>
    </citation>
    <scope>NUCLEOTIDE SEQUENCE [LARGE SCALE GENOMIC DNA]</scope>
    <source>
        <strain evidence="1 2">A1</strain>
    </source>
</reference>
<dbReference type="InterPro" id="IPR009387">
    <property type="entry name" value="HigB-2"/>
</dbReference>
<dbReference type="AlphaFoldDB" id="A0A060NP94"/>
<dbReference type="PIRSF" id="PIRSF018634">
    <property type="entry name" value="UCP018634"/>
    <property type="match status" value="1"/>
</dbReference>
<evidence type="ECO:0000313" key="2">
    <source>
        <dbReference type="Proteomes" id="UP000067461"/>
    </source>
</evidence>
<dbReference type="KEGG" id="cbaa:SRAA_0895"/>
<dbReference type="RefSeq" id="WP_045531201.1">
    <property type="nucleotide sequence ID" value="NZ_AP014568.1"/>
</dbReference>
<accession>A0A060NP94</accession>
<dbReference type="EMBL" id="AP014568">
    <property type="protein sequence ID" value="BAO80749.1"/>
    <property type="molecule type" value="Genomic_DNA"/>
</dbReference>
<dbReference type="Proteomes" id="UP000067461">
    <property type="component" value="Chromosome"/>
</dbReference>
<organism evidence="1 2">
    <name type="scientific">Serpentinimonas raichei</name>
    <dbReference type="NCBI Taxonomy" id="1458425"/>
    <lineage>
        <taxon>Bacteria</taxon>
        <taxon>Pseudomonadati</taxon>
        <taxon>Pseudomonadota</taxon>
        <taxon>Betaproteobacteria</taxon>
        <taxon>Burkholderiales</taxon>
        <taxon>Comamonadaceae</taxon>
        <taxon>Serpentinimonas</taxon>
    </lineage>
</organism>
<dbReference type="HOGENOM" id="CLU_132631_0_0_4"/>
<dbReference type="STRING" id="1458425.SRAA_0895"/>
<name>A0A060NP94_9BURK</name>
<sequence>MRVFKNAWFVRFARKEKISAEALWDAVERAEQGQIGADLGGGVIKQRIARPGGGKSKGYRSIVLYRKGDKAFFVFGFPKNVQDNIREDEEAQFKRMAKEVLALTDEQLQRLIHNRQFEEVIKDA</sequence>
<protein>
    <submittedName>
        <fullName evidence="1">Uncharacterized protein conserved in bacteria</fullName>
    </submittedName>
</protein>